<protein>
    <submittedName>
        <fullName evidence="1">Uncharacterized protein</fullName>
    </submittedName>
</protein>
<proteinExistence type="predicted"/>
<evidence type="ECO:0000313" key="1">
    <source>
        <dbReference type="EMBL" id="GBP59808.1"/>
    </source>
</evidence>
<dbReference type="STRING" id="151549.A0A4C1X7P4"/>
<organism evidence="1 2">
    <name type="scientific">Eumeta variegata</name>
    <name type="common">Bagworm moth</name>
    <name type="synonym">Eumeta japonica</name>
    <dbReference type="NCBI Taxonomy" id="151549"/>
    <lineage>
        <taxon>Eukaryota</taxon>
        <taxon>Metazoa</taxon>
        <taxon>Ecdysozoa</taxon>
        <taxon>Arthropoda</taxon>
        <taxon>Hexapoda</taxon>
        <taxon>Insecta</taxon>
        <taxon>Pterygota</taxon>
        <taxon>Neoptera</taxon>
        <taxon>Endopterygota</taxon>
        <taxon>Lepidoptera</taxon>
        <taxon>Glossata</taxon>
        <taxon>Ditrysia</taxon>
        <taxon>Tineoidea</taxon>
        <taxon>Psychidae</taxon>
        <taxon>Oiketicinae</taxon>
        <taxon>Eumeta</taxon>
    </lineage>
</organism>
<evidence type="ECO:0000313" key="2">
    <source>
        <dbReference type="Proteomes" id="UP000299102"/>
    </source>
</evidence>
<accession>A0A4C1X7P4</accession>
<dbReference type="EMBL" id="BGZK01000771">
    <property type="protein sequence ID" value="GBP59808.1"/>
    <property type="molecule type" value="Genomic_DNA"/>
</dbReference>
<dbReference type="OrthoDB" id="7920740at2759"/>
<name>A0A4C1X7P4_EUMVA</name>
<dbReference type="Proteomes" id="UP000299102">
    <property type="component" value="Unassembled WGS sequence"/>
</dbReference>
<dbReference type="AlphaFoldDB" id="A0A4C1X7P4"/>
<keyword evidence="2" id="KW-1185">Reference proteome</keyword>
<comment type="caution">
    <text evidence="1">The sequence shown here is derived from an EMBL/GenBank/DDBJ whole genome shotgun (WGS) entry which is preliminary data.</text>
</comment>
<gene>
    <name evidence="1" type="ORF">EVAR_30077_1</name>
</gene>
<dbReference type="Pfam" id="PF14223">
    <property type="entry name" value="Retrotran_gag_2"/>
    <property type="match status" value="1"/>
</dbReference>
<reference evidence="1 2" key="1">
    <citation type="journal article" date="2019" name="Commun. Biol.">
        <title>The bagworm genome reveals a unique fibroin gene that provides high tensile strength.</title>
        <authorList>
            <person name="Kono N."/>
            <person name="Nakamura H."/>
            <person name="Ohtoshi R."/>
            <person name="Tomita M."/>
            <person name="Numata K."/>
            <person name="Arakawa K."/>
        </authorList>
    </citation>
    <scope>NUCLEOTIDE SEQUENCE [LARGE SCALE GENOMIC DNA]</scope>
</reference>
<sequence>MKRKSDTANKRQYKKLRIFLFRSLGPKKRIVLDNKSSRYSRAPDGFHRVSNQEASLDVWLEVSEAFLLVLVRQVGRMEYQLGLSEYQPYSMSVFRGRLHPPIASTVRVVCVGAAGAAGRLLQLAPSGQHLLLAPAAGDPQLWHIMSNSKVHTFKGLVLPWEMAGSYTVNVPKLEGRENYECAFAAENFLILEGVDINKQDTGDGEAVNVVNNRKAKGFTRSISLLRNLISILLENSESMTADVTQLIDTAQNLRGTGSDINEEWIGSLLLAGLPDKFSSMIMALEHSGLDISADVIKTKLLDMSDNVGSGESESASS</sequence>